<comment type="caution">
    <text evidence="3">The sequence shown here is derived from an EMBL/GenBank/DDBJ whole genome shotgun (WGS) entry which is preliminary data.</text>
</comment>
<gene>
    <name evidence="3" type="ORF">QD47_20455</name>
</gene>
<evidence type="ECO:0000313" key="3">
    <source>
        <dbReference type="EMBL" id="KJD43812.1"/>
    </source>
</evidence>
<dbReference type="Proteomes" id="UP000032534">
    <property type="component" value="Unassembled WGS sequence"/>
</dbReference>
<organism evidence="3 4">
    <name type="scientific">Paenibacillus terrae</name>
    <dbReference type="NCBI Taxonomy" id="159743"/>
    <lineage>
        <taxon>Bacteria</taxon>
        <taxon>Bacillati</taxon>
        <taxon>Bacillota</taxon>
        <taxon>Bacilli</taxon>
        <taxon>Bacillales</taxon>
        <taxon>Paenibacillaceae</taxon>
        <taxon>Paenibacillus</taxon>
    </lineage>
</organism>
<evidence type="ECO:0000259" key="2">
    <source>
        <dbReference type="Pfam" id="PF14285"/>
    </source>
</evidence>
<dbReference type="EMBL" id="JTHP01000048">
    <property type="protein sequence ID" value="KJD43812.1"/>
    <property type="molecule type" value="Genomic_DNA"/>
</dbReference>
<keyword evidence="1" id="KW-0732">Signal</keyword>
<evidence type="ECO:0000256" key="1">
    <source>
        <dbReference type="SAM" id="SignalP"/>
    </source>
</evidence>
<dbReference type="InterPro" id="IPR025377">
    <property type="entry name" value="DUF4367"/>
</dbReference>
<dbReference type="RefSeq" id="WP_044647862.1">
    <property type="nucleotide sequence ID" value="NZ_JTHP01000048.1"/>
</dbReference>
<feature type="chain" id="PRO_5002326253" description="DUF4367 domain-containing protein" evidence="1">
    <location>
        <begin position="24"/>
        <end position="277"/>
    </location>
</feature>
<keyword evidence="4" id="KW-1185">Reference proteome</keyword>
<evidence type="ECO:0000313" key="4">
    <source>
        <dbReference type="Proteomes" id="UP000032534"/>
    </source>
</evidence>
<accession>A0A0D7X1D3</accession>
<sequence>MKKTAISAICALILLSAAQAAFAAEPVLIAKQPVTQAKQNNQSQYKILTNGTKLDLGSLHAYKKGTLVLDNGSVKTTLTIGTDNYYVQSSHAIGMSAPTKLGAAPTTVKGNVYVPVKIYNILFSNPKTVNVTQQTITIHTPQEENVQIPNPLVEFKTLQAAEKSVGFATYAPSILTDEYKQDLIQVISNSIVEVFYSNGKDTNRYRVAEGSEDISGNYEIYSQVSKKDIHGTDITIKGNNNVVNQAAWTQNNKSYSLFLESGVSVQTLEKILKQLSV</sequence>
<feature type="domain" description="DUF4367" evidence="2">
    <location>
        <begin position="170"/>
        <end position="274"/>
    </location>
</feature>
<proteinExistence type="predicted"/>
<feature type="signal peptide" evidence="1">
    <location>
        <begin position="1"/>
        <end position="23"/>
    </location>
</feature>
<dbReference type="Pfam" id="PF14285">
    <property type="entry name" value="DUF4367"/>
    <property type="match status" value="1"/>
</dbReference>
<dbReference type="AlphaFoldDB" id="A0A0D7X1D3"/>
<name>A0A0D7X1D3_9BACL</name>
<dbReference type="OrthoDB" id="5637at2"/>
<reference evidence="3 4" key="1">
    <citation type="submission" date="2014-11" db="EMBL/GenBank/DDBJ databases">
        <title>Draft Genome Sequences of Paenibacillus polymyxa NRRL B-30509 and Paenibacillus terrae NRRL B-30644, Strains from a Poultry Environment that Produce Tridecaptin A and Paenicidins.</title>
        <authorList>
            <person name="van Belkum M.J."/>
            <person name="Lohans C.T."/>
            <person name="Vederas J.C."/>
        </authorList>
    </citation>
    <scope>NUCLEOTIDE SEQUENCE [LARGE SCALE GENOMIC DNA]</scope>
    <source>
        <strain evidence="3 4">NRRL B-30644</strain>
    </source>
</reference>
<dbReference type="PATRIC" id="fig|159743.3.peg.4548"/>
<protein>
    <recommendedName>
        <fullName evidence="2">DUF4367 domain-containing protein</fullName>
    </recommendedName>
</protein>